<keyword evidence="5" id="KW-1185">Reference proteome</keyword>
<protein>
    <recommendedName>
        <fullName evidence="6">Single-stranded DNA-binding protein</fullName>
    </recommendedName>
</protein>
<dbReference type="PANTHER" id="PTHR10302">
    <property type="entry name" value="SINGLE-STRANDED DNA-BINDING PROTEIN"/>
    <property type="match status" value="1"/>
</dbReference>
<keyword evidence="1 2" id="KW-0238">DNA-binding</keyword>
<dbReference type="GO" id="GO:0042645">
    <property type="term" value="C:mitochondrial nucleoid"/>
    <property type="evidence" value="ECO:0007669"/>
    <property type="project" value="TreeGrafter"/>
</dbReference>
<reference evidence="4 5" key="1">
    <citation type="journal article" date="2021" name="Commun. Biol.">
        <title>The genome of Shorea leprosula (Dipterocarpaceae) highlights the ecological relevance of drought in aseasonal tropical rainforests.</title>
        <authorList>
            <person name="Ng K.K.S."/>
            <person name="Kobayashi M.J."/>
            <person name="Fawcett J.A."/>
            <person name="Hatakeyama M."/>
            <person name="Paape T."/>
            <person name="Ng C.H."/>
            <person name="Ang C.C."/>
            <person name="Tnah L.H."/>
            <person name="Lee C.T."/>
            <person name="Nishiyama T."/>
            <person name="Sese J."/>
            <person name="O'Brien M.J."/>
            <person name="Copetti D."/>
            <person name="Mohd Noor M.I."/>
            <person name="Ong R.C."/>
            <person name="Putra M."/>
            <person name="Sireger I.Z."/>
            <person name="Indrioko S."/>
            <person name="Kosugi Y."/>
            <person name="Izuno A."/>
            <person name="Isagi Y."/>
            <person name="Lee S.L."/>
            <person name="Shimizu K.K."/>
        </authorList>
    </citation>
    <scope>NUCLEOTIDE SEQUENCE [LARGE SCALE GENOMIC DNA]</scope>
    <source>
        <strain evidence="4">214</strain>
    </source>
</reference>
<dbReference type="PROSITE" id="PS50935">
    <property type="entry name" value="SSB"/>
    <property type="match status" value="1"/>
</dbReference>
<dbReference type="InterPro" id="IPR000424">
    <property type="entry name" value="Primosome_PriB/ssb"/>
</dbReference>
<evidence type="ECO:0008006" key="6">
    <source>
        <dbReference type="Google" id="ProtNLM"/>
    </source>
</evidence>
<dbReference type="EMBL" id="BPVZ01000008">
    <property type="protein sequence ID" value="GKU95055.1"/>
    <property type="molecule type" value="Genomic_DNA"/>
</dbReference>
<evidence type="ECO:0000313" key="4">
    <source>
        <dbReference type="EMBL" id="GKU95055.1"/>
    </source>
</evidence>
<proteinExistence type="predicted"/>
<name>A0AAV5I7E7_9ROSI</name>
<feature type="compositionally biased region" description="Low complexity" evidence="3">
    <location>
        <begin position="57"/>
        <end position="76"/>
    </location>
</feature>
<dbReference type="Proteomes" id="UP001054252">
    <property type="component" value="Unassembled WGS sequence"/>
</dbReference>
<dbReference type="Pfam" id="PF00436">
    <property type="entry name" value="SSB"/>
    <property type="match status" value="1"/>
</dbReference>
<dbReference type="GO" id="GO:0006264">
    <property type="term" value="P:mitochondrial DNA replication"/>
    <property type="evidence" value="ECO:0007669"/>
    <property type="project" value="TreeGrafter"/>
</dbReference>
<evidence type="ECO:0000256" key="2">
    <source>
        <dbReference type="PROSITE-ProRule" id="PRU00252"/>
    </source>
</evidence>
<dbReference type="SUPFAM" id="SSF50249">
    <property type="entry name" value="Nucleic acid-binding proteins"/>
    <property type="match status" value="1"/>
</dbReference>
<dbReference type="InterPro" id="IPR012340">
    <property type="entry name" value="NA-bd_OB-fold"/>
</dbReference>
<dbReference type="PANTHER" id="PTHR10302:SF16">
    <property type="entry name" value="NUCLEIC ACID-BINDING, OB-FOLD-LIKE PROTEIN"/>
    <property type="match status" value="1"/>
</dbReference>
<dbReference type="CDD" id="cd04496">
    <property type="entry name" value="SSB_OBF"/>
    <property type="match status" value="1"/>
</dbReference>
<dbReference type="AlphaFoldDB" id="A0AAV5I7E7"/>
<evidence type="ECO:0000313" key="5">
    <source>
        <dbReference type="Proteomes" id="UP001054252"/>
    </source>
</evidence>
<dbReference type="GO" id="GO:0003697">
    <property type="term" value="F:single-stranded DNA binding"/>
    <property type="evidence" value="ECO:0007669"/>
    <property type="project" value="InterPro"/>
</dbReference>
<dbReference type="InterPro" id="IPR011344">
    <property type="entry name" value="ssDNA-bd"/>
</dbReference>
<comment type="caution">
    <text evidence="4">The sequence shown here is derived from an EMBL/GenBank/DDBJ whole genome shotgun (WGS) entry which is preliminary data.</text>
</comment>
<gene>
    <name evidence="4" type="ORF">SLEP1_g8463</name>
</gene>
<organism evidence="4 5">
    <name type="scientific">Rubroshorea leprosula</name>
    <dbReference type="NCBI Taxonomy" id="152421"/>
    <lineage>
        <taxon>Eukaryota</taxon>
        <taxon>Viridiplantae</taxon>
        <taxon>Streptophyta</taxon>
        <taxon>Embryophyta</taxon>
        <taxon>Tracheophyta</taxon>
        <taxon>Spermatophyta</taxon>
        <taxon>Magnoliopsida</taxon>
        <taxon>eudicotyledons</taxon>
        <taxon>Gunneridae</taxon>
        <taxon>Pentapetalae</taxon>
        <taxon>rosids</taxon>
        <taxon>malvids</taxon>
        <taxon>Malvales</taxon>
        <taxon>Dipterocarpaceae</taxon>
        <taxon>Rubroshorea</taxon>
    </lineage>
</organism>
<dbReference type="Gene3D" id="2.40.50.140">
    <property type="entry name" value="Nucleic acid-binding proteins"/>
    <property type="match status" value="1"/>
</dbReference>
<accession>A0AAV5I7E7</accession>
<sequence length="224" mass="24601">MANSMLALSRRLCRSLLSNPRIPRLSVPFSTNLSSGEASDVDDLALDDEIHSESESPHSQSSESTSQSSPEVSTQQARRLENDIPMGVFKAILVGRVGNPPHQKKLRSGQTLTMFSLGTGGQNSRRSLQNEEPALNANRPTVQWHRVCVYSEKLGETVIKHIVPGSILYLEGNLETKVFLDPINGLVQRLREIAIRRNGRLILLGKSSDAGDAAPSGKKWAVFY</sequence>
<evidence type="ECO:0000256" key="3">
    <source>
        <dbReference type="SAM" id="MobiDB-lite"/>
    </source>
</evidence>
<feature type="region of interest" description="Disordered" evidence="3">
    <location>
        <begin position="50"/>
        <end position="77"/>
    </location>
</feature>
<evidence type="ECO:0000256" key="1">
    <source>
        <dbReference type="ARBA" id="ARBA00023125"/>
    </source>
</evidence>